<evidence type="ECO:0000313" key="2">
    <source>
        <dbReference type="EMBL" id="PLW56972.1"/>
    </source>
</evidence>
<keyword evidence="3" id="KW-1185">Reference proteome</keyword>
<dbReference type="EMBL" id="PGCJ01000015">
    <property type="protein sequence ID" value="PLW56972.1"/>
    <property type="molecule type" value="Genomic_DNA"/>
</dbReference>
<accession>A0A2N5W422</accession>
<proteinExistence type="predicted"/>
<comment type="caution">
    <text evidence="2">The sequence shown here is derived from an EMBL/GenBank/DDBJ whole genome shotgun (WGS) entry which is preliminary data.</text>
</comment>
<evidence type="ECO:0000313" key="3">
    <source>
        <dbReference type="Proteomes" id="UP000235388"/>
    </source>
</evidence>
<gene>
    <name evidence="2" type="ORF">PCANC_02780</name>
</gene>
<dbReference type="AlphaFoldDB" id="A0A2N5W422"/>
<dbReference type="Proteomes" id="UP000235388">
    <property type="component" value="Unassembled WGS sequence"/>
</dbReference>
<name>A0A2N5W422_9BASI</name>
<keyword evidence="1" id="KW-0732">Signal</keyword>
<sequence length="124" mass="13782">MQFSSPIALVALLLIHSQVVFSTFLCNDDSPFRSRAKVGYCIRKINNDLDNSFDTLQGWKKAGKTTIVEKATKSGSSGYSCGDFIIFGQAVERRVCCNLPKSQFTLRMASGYTDEEISISCYSR</sequence>
<evidence type="ECO:0000256" key="1">
    <source>
        <dbReference type="SAM" id="SignalP"/>
    </source>
</evidence>
<dbReference type="OrthoDB" id="2495146at2759"/>
<feature type="chain" id="PRO_5014775659" description="Hydrophobin" evidence="1">
    <location>
        <begin position="23"/>
        <end position="124"/>
    </location>
</feature>
<protein>
    <recommendedName>
        <fullName evidence="4">Hydrophobin</fullName>
    </recommendedName>
</protein>
<feature type="signal peptide" evidence="1">
    <location>
        <begin position="1"/>
        <end position="22"/>
    </location>
</feature>
<evidence type="ECO:0008006" key="4">
    <source>
        <dbReference type="Google" id="ProtNLM"/>
    </source>
</evidence>
<reference evidence="2 3" key="1">
    <citation type="submission" date="2017-11" db="EMBL/GenBank/DDBJ databases">
        <title>De novo assembly and phasing of dikaryotic genomes from two isolates of Puccinia coronata f. sp. avenae, the causal agent of oat crown rust.</title>
        <authorList>
            <person name="Miller M.E."/>
            <person name="Zhang Y."/>
            <person name="Omidvar V."/>
            <person name="Sperschneider J."/>
            <person name="Schwessinger B."/>
            <person name="Raley C."/>
            <person name="Palmer J.M."/>
            <person name="Garnica D."/>
            <person name="Upadhyaya N."/>
            <person name="Rathjen J."/>
            <person name="Taylor J.M."/>
            <person name="Park R.F."/>
            <person name="Dodds P.N."/>
            <person name="Hirsch C.D."/>
            <person name="Kianian S.F."/>
            <person name="Figueroa M."/>
        </authorList>
    </citation>
    <scope>NUCLEOTIDE SEQUENCE [LARGE SCALE GENOMIC DNA]</scope>
    <source>
        <strain evidence="2">12NC29</strain>
    </source>
</reference>
<organism evidence="2 3">
    <name type="scientific">Puccinia coronata f. sp. avenae</name>
    <dbReference type="NCBI Taxonomy" id="200324"/>
    <lineage>
        <taxon>Eukaryota</taxon>
        <taxon>Fungi</taxon>
        <taxon>Dikarya</taxon>
        <taxon>Basidiomycota</taxon>
        <taxon>Pucciniomycotina</taxon>
        <taxon>Pucciniomycetes</taxon>
        <taxon>Pucciniales</taxon>
        <taxon>Pucciniaceae</taxon>
        <taxon>Puccinia</taxon>
    </lineage>
</organism>